<dbReference type="PANTHER" id="PTHR43757">
    <property type="entry name" value="AMINOMETHYLTRANSFERASE"/>
    <property type="match status" value="1"/>
</dbReference>
<keyword evidence="4" id="KW-0489">Methyltransferase</keyword>
<evidence type="ECO:0000259" key="2">
    <source>
        <dbReference type="Pfam" id="PF01571"/>
    </source>
</evidence>
<keyword evidence="1" id="KW-0809">Transit peptide</keyword>
<dbReference type="GO" id="GO:0032259">
    <property type="term" value="P:methylation"/>
    <property type="evidence" value="ECO:0007669"/>
    <property type="project" value="UniProtKB-KW"/>
</dbReference>
<dbReference type="PIRSF" id="PIRSF006487">
    <property type="entry name" value="GcvT"/>
    <property type="match status" value="1"/>
</dbReference>
<evidence type="ECO:0000256" key="1">
    <source>
        <dbReference type="ARBA" id="ARBA00022946"/>
    </source>
</evidence>
<dbReference type="Pfam" id="PF01571">
    <property type="entry name" value="GCV_T"/>
    <property type="match status" value="1"/>
</dbReference>
<dbReference type="EMBL" id="CP036287">
    <property type="protein sequence ID" value="QDU66928.1"/>
    <property type="molecule type" value="Genomic_DNA"/>
</dbReference>
<gene>
    <name evidence="4" type="primary">gcvT_1</name>
    <name evidence="4" type="ORF">Pla133_20040</name>
</gene>
<protein>
    <submittedName>
        <fullName evidence="4">Aminomethyltransferase</fullName>
        <ecNumber evidence="4">2.1.2.10</ecNumber>
    </submittedName>
</protein>
<dbReference type="NCBIfam" id="TIGR03317">
    <property type="entry name" value="ygfZ_signature"/>
    <property type="match status" value="1"/>
</dbReference>
<dbReference type="Proteomes" id="UP000316921">
    <property type="component" value="Chromosome"/>
</dbReference>
<evidence type="ECO:0000259" key="3">
    <source>
        <dbReference type="Pfam" id="PF08669"/>
    </source>
</evidence>
<evidence type="ECO:0000313" key="4">
    <source>
        <dbReference type="EMBL" id="QDU66928.1"/>
    </source>
</evidence>
<dbReference type="Gene3D" id="3.30.1360.120">
    <property type="entry name" value="Probable tRNA modification gtpase trme, domain 1"/>
    <property type="match status" value="1"/>
</dbReference>
<organism evidence="4 5">
    <name type="scientific">Engelhardtia mirabilis</name>
    <dbReference type="NCBI Taxonomy" id="2528011"/>
    <lineage>
        <taxon>Bacteria</taxon>
        <taxon>Pseudomonadati</taxon>
        <taxon>Planctomycetota</taxon>
        <taxon>Planctomycetia</taxon>
        <taxon>Planctomycetia incertae sedis</taxon>
        <taxon>Engelhardtia</taxon>
    </lineage>
</organism>
<dbReference type="InterPro" id="IPR017703">
    <property type="entry name" value="YgfZ/GCV_T_CS"/>
</dbReference>
<feature type="domain" description="GCVT N-terminal" evidence="2">
    <location>
        <begin position="33"/>
        <end position="257"/>
    </location>
</feature>
<dbReference type="Pfam" id="PF08669">
    <property type="entry name" value="GCV_T_C"/>
    <property type="match status" value="1"/>
</dbReference>
<dbReference type="GO" id="GO:0004047">
    <property type="term" value="F:aminomethyltransferase activity"/>
    <property type="evidence" value="ECO:0007669"/>
    <property type="project" value="UniProtKB-EC"/>
</dbReference>
<proteinExistence type="predicted"/>
<dbReference type="InterPro" id="IPR013977">
    <property type="entry name" value="GcvT_C"/>
</dbReference>
<dbReference type="InterPro" id="IPR029043">
    <property type="entry name" value="GcvT/YgfZ_C"/>
</dbReference>
<sequence>MTAASILDPVHRAAGARFAGEAPGSPLLTYGDVPAEYKAGVEGCALFDATGRGALDMGGDDRLEFCHRILANTVRGLEPGQGNRQLLLSPKGKVLADFELRFEADRFRLSTEPGAAPALAQALDMFLFADKVELTDVTGEHTPLDLCGPKAGEVLSAVLGPLPEVSDYGFASLDHGGMPVELSRVPVAGSWGWRVDAGPAGTEALWRALCEAGAQPAGIVARDCLRVEAGAAIFGVDITDDVYPQEARLEEAFALDKGCYVGQEVVAKIDTYGGLNKRLVALAVSHDDPVPRGAKLIAWDDKLEKDRELGIVTSWAYSFVLDTGLVLAYVKRRHQAVGTEFKLDGAEGTARVVALPQRAGARPITGEFE</sequence>
<accession>A0A518BIX9</accession>
<dbReference type="AlphaFoldDB" id="A0A518BIX9"/>
<dbReference type="KEGG" id="pbap:Pla133_20040"/>
<dbReference type="GO" id="GO:0008168">
    <property type="term" value="F:methyltransferase activity"/>
    <property type="evidence" value="ECO:0007669"/>
    <property type="project" value="UniProtKB-KW"/>
</dbReference>
<dbReference type="SUPFAM" id="SSF103025">
    <property type="entry name" value="Folate-binding domain"/>
    <property type="match status" value="1"/>
</dbReference>
<name>A0A518BIX9_9BACT</name>
<dbReference type="EC" id="2.1.2.10" evidence="4"/>
<dbReference type="SUPFAM" id="SSF101790">
    <property type="entry name" value="Aminomethyltransferase beta-barrel domain"/>
    <property type="match status" value="1"/>
</dbReference>
<feature type="domain" description="Aminomethyltransferase C-terminal" evidence="3">
    <location>
        <begin position="277"/>
        <end position="356"/>
    </location>
</feature>
<dbReference type="InterPro" id="IPR027266">
    <property type="entry name" value="TrmE/GcvT-like"/>
</dbReference>
<dbReference type="InterPro" id="IPR028896">
    <property type="entry name" value="GcvT/YgfZ/DmdA"/>
</dbReference>
<dbReference type="PANTHER" id="PTHR43757:SF14">
    <property type="entry name" value="GLYCINE CLEAVAGE T-PROTEIN FAMILY"/>
    <property type="match status" value="1"/>
</dbReference>
<reference evidence="4 5" key="1">
    <citation type="submission" date="2019-02" db="EMBL/GenBank/DDBJ databases">
        <title>Deep-cultivation of Planctomycetes and their phenomic and genomic characterization uncovers novel biology.</title>
        <authorList>
            <person name="Wiegand S."/>
            <person name="Jogler M."/>
            <person name="Boedeker C."/>
            <person name="Pinto D."/>
            <person name="Vollmers J."/>
            <person name="Rivas-Marin E."/>
            <person name="Kohn T."/>
            <person name="Peeters S.H."/>
            <person name="Heuer A."/>
            <person name="Rast P."/>
            <person name="Oberbeckmann S."/>
            <person name="Bunk B."/>
            <person name="Jeske O."/>
            <person name="Meyerdierks A."/>
            <person name="Storesund J.E."/>
            <person name="Kallscheuer N."/>
            <person name="Luecker S."/>
            <person name="Lage O.M."/>
            <person name="Pohl T."/>
            <person name="Merkel B.J."/>
            <person name="Hornburger P."/>
            <person name="Mueller R.-W."/>
            <person name="Bruemmer F."/>
            <person name="Labrenz M."/>
            <person name="Spormann A.M."/>
            <person name="Op den Camp H."/>
            <person name="Overmann J."/>
            <person name="Amann R."/>
            <person name="Jetten M.S.M."/>
            <person name="Mascher T."/>
            <person name="Medema M.H."/>
            <person name="Devos D.P."/>
            <person name="Kaster A.-K."/>
            <person name="Ovreas L."/>
            <person name="Rohde M."/>
            <person name="Galperin M.Y."/>
            <person name="Jogler C."/>
        </authorList>
    </citation>
    <scope>NUCLEOTIDE SEQUENCE [LARGE SCALE GENOMIC DNA]</scope>
    <source>
        <strain evidence="4 5">Pla133</strain>
    </source>
</reference>
<keyword evidence="5" id="KW-1185">Reference proteome</keyword>
<dbReference type="InterPro" id="IPR006222">
    <property type="entry name" value="GCVT_N"/>
</dbReference>
<evidence type="ECO:0000313" key="5">
    <source>
        <dbReference type="Proteomes" id="UP000316921"/>
    </source>
</evidence>
<keyword evidence="4" id="KW-0808">Transferase</keyword>
<dbReference type="RefSeq" id="WP_145064728.1">
    <property type="nucleotide sequence ID" value="NZ_CP036287.1"/>
</dbReference>